<dbReference type="GO" id="GO:0003729">
    <property type="term" value="F:mRNA binding"/>
    <property type="evidence" value="ECO:0007669"/>
    <property type="project" value="TreeGrafter"/>
</dbReference>
<keyword evidence="5" id="KW-0677">Repeat</keyword>
<comment type="subcellular location">
    <subcellularLocation>
        <location evidence="1">Nucleus</location>
    </subcellularLocation>
</comment>
<feature type="compositionally biased region" description="Low complexity" evidence="10">
    <location>
        <begin position="89"/>
        <end position="117"/>
    </location>
</feature>
<evidence type="ECO:0000256" key="2">
    <source>
        <dbReference type="ARBA" id="ARBA00022574"/>
    </source>
</evidence>
<feature type="compositionally biased region" description="Low complexity" evidence="10">
    <location>
        <begin position="8"/>
        <end position="17"/>
    </location>
</feature>
<dbReference type="InterPro" id="IPR015943">
    <property type="entry name" value="WD40/YVTN_repeat-like_dom_sf"/>
</dbReference>
<evidence type="ECO:0000256" key="10">
    <source>
        <dbReference type="SAM" id="MobiDB-lite"/>
    </source>
</evidence>
<sequence>MSILQGYSSSSSSSSGSSDDEKDNERPPFKKVKTFAGSFQQISSSILENDTFHINNDRKISNNAKKLAKQLKRQRYKQGSRYGIDPWTNNSSDNENNANNNKNNNNNNNNENEQNIPSSNIEIEDNNHEEITSVVSTTNNYTFEPSSEFVGEQEFDYQGRSYMTIPKNLPNTSNNNKQTSLNNDDHQQQQQQQQQQQHIQECFVPKRVIHIFPGHKKGINRLRFFPNSGHLLLSCGNDNLIKLWSIYNTFQGKQYQLLRIFKGHNLPVKDIIFNQSGERFLSCGYDKYIRLWDTKTGEMIKSIKLKSIPNVLLFNPNNKNNTEFIVGLSNFTIEHYDFNSIQYTNPIQIYDHHQGSINDLKSLGLDKFISSSDDKTVRIWSWQINIPIKVITDPSQHSIPCIKIHPQANYIALQSMDNSIKVIHSYGKFKWYKKKFFTGHQIAGYGIEIDFSPDGKILMSGDCNGFAYFWDWKTCKLIKKLKIIDNTTTTTTKKKPLTCIVAHPQETSKVAIAGNSGEIYYCD</sequence>
<feature type="compositionally biased region" description="Low complexity" evidence="10">
    <location>
        <begin position="188"/>
        <end position="197"/>
    </location>
</feature>
<dbReference type="Gene3D" id="2.130.10.10">
    <property type="entry name" value="YVTN repeat-like/Quinoprotein amine dehydrogenase"/>
    <property type="match status" value="1"/>
</dbReference>
<dbReference type="PANTHER" id="PTHR43979">
    <property type="entry name" value="PRE-MRNA-PROCESSING FACTOR 17"/>
    <property type="match status" value="1"/>
</dbReference>
<keyword evidence="4" id="KW-0747">Spliceosome</keyword>
<dbReference type="AlphaFoldDB" id="A0AB34PXI1"/>
<evidence type="ECO:0000256" key="9">
    <source>
        <dbReference type="PROSITE-ProRule" id="PRU00221"/>
    </source>
</evidence>
<dbReference type="GO" id="GO:0071013">
    <property type="term" value="C:catalytic step 2 spliceosome"/>
    <property type="evidence" value="ECO:0007669"/>
    <property type="project" value="InterPro"/>
</dbReference>
<proteinExistence type="predicted"/>
<feature type="region of interest" description="Disordered" evidence="10">
    <location>
        <begin position="74"/>
        <end position="117"/>
    </location>
</feature>
<keyword evidence="2 9" id="KW-0853">WD repeat</keyword>
<feature type="region of interest" description="Disordered" evidence="10">
    <location>
        <begin position="1"/>
        <end position="31"/>
    </location>
</feature>
<dbReference type="SUPFAM" id="SSF50978">
    <property type="entry name" value="WD40 repeat-like"/>
    <property type="match status" value="1"/>
</dbReference>
<comment type="caution">
    <text evidence="11">The sequence shown here is derived from an EMBL/GenBank/DDBJ whole genome shotgun (WGS) entry which is preliminary data.</text>
</comment>
<accession>A0AB34PXI1</accession>
<dbReference type="Pfam" id="PF00400">
    <property type="entry name" value="WD40"/>
    <property type="match status" value="4"/>
</dbReference>
<dbReference type="CDD" id="cd00200">
    <property type="entry name" value="WD40"/>
    <property type="match status" value="1"/>
</dbReference>
<keyword evidence="7" id="KW-0539">Nucleus</keyword>
<dbReference type="InterPro" id="IPR032847">
    <property type="entry name" value="PRPF17"/>
</dbReference>
<evidence type="ECO:0000313" key="11">
    <source>
        <dbReference type="EMBL" id="KGR16558.1"/>
    </source>
</evidence>
<name>A0AB34PXI1_CANAX</name>
<dbReference type="InterPro" id="IPR036322">
    <property type="entry name" value="WD40_repeat_dom_sf"/>
</dbReference>
<gene>
    <name evidence="11" type="ORF">MG3_01287</name>
</gene>
<evidence type="ECO:0000256" key="5">
    <source>
        <dbReference type="ARBA" id="ARBA00022737"/>
    </source>
</evidence>
<organism evidence="11 12">
    <name type="scientific">Candida albicans P78048</name>
    <dbReference type="NCBI Taxonomy" id="1094989"/>
    <lineage>
        <taxon>Eukaryota</taxon>
        <taxon>Fungi</taxon>
        <taxon>Dikarya</taxon>
        <taxon>Ascomycota</taxon>
        <taxon>Saccharomycotina</taxon>
        <taxon>Pichiomycetes</taxon>
        <taxon>Debaryomycetaceae</taxon>
        <taxon>Candida/Lodderomyces clade</taxon>
        <taxon>Candida</taxon>
    </lineage>
</organism>
<dbReference type="SMART" id="SM00320">
    <property type="entry name" value="WD40"/>
    <property type="match status" value="7"/>
</dbReference>
<dbReference type="InterPro" id="IPR001680">
    <property type="entry name" value="WD40_rpt"/>
</dbReference>
<dbReference type="PANTHER" id="PTHR43979:SF1">
    <property type="entry name" value="PRE-MRNA-PROCESSING FACTOR 17"/>
    <property type="match status" value="1"/>
</dbReference>
<dbReference type="PROSITE" id="PS50294">
    <property type="entry name" value="WD_REPEATS_REGION"/>
    <property type="match status" value="2"/>
</dbReference>
<keyword evidence="3" id="KW-0507">mRNA processing</keyword>
<evidence type="ECO:0000256" key="6">
    <source>
        <dbReference type="ARBA" id="ARBA00023187"/>
    </source>
</evidence>
<feature type="repeat" description="WD" evidence="9">
    <location>
        <begin position="261"/>
        <end position="302"/>
    </location>
</feature>
<evidence type="ECO:0000256" key="7">
    <source>
        <dbReference type="ARBA" id="ARBA00023242"/>
    </source>
</evidence>
<feature type="region of interest" description="Disordered" evidence="10">
    <location>
        <begin position="163"/>
        <end position="197"/>
    </location>
</feature>
<protein>
    <recommendedName>
        <fullName evidence="8">Pre-mRNA-processing factor 17</fullName>
    </recommendedName>
</protein>
<keyword evidence="6" id="KW-0508">mRNA splicing</keyword>
<dbReference type="PROSITE" id="PS50082">
    <property type="entry name" value="WD_REPEATS_2"/>
    <property type="match status" value="2"/>
</dbReference>
<evidence type="ECO:0000256" key="4">
    <source>
        <dbReference type="ARBA" id="ARBA00022728"/>
    </source>
</evidence>
<evidence type="ECO:0000256" key="8">
    <source>
        <dbReference type="ARBA" id="ARBA00068146"/>
    </source>
</evidence>
<dbReference type="FunFam" id="2.130.10.10:FF:000034">
    <property type="entry name" value="Pre-mRNA-processing factor 17, putative"/>
    <property type="match status" value="1"/>
</dbReference>
<feature type="repeat" description="WD" evidence="9">
    <location>
        <begin position="212"/>
        <end position="246"/>
    </location>
</feature>
<evidence type="ECO:0000256" key="1">
    <source>
        <dbReference type="ARBA" id="ARBA00004123"/>
    </source>
</evidence>
<dbReference type="EMBL" id="AJIX01000009">
    <property type="protein sequence ID" value="KGR16558.1"/>
    <property type="molecule type" value="Genomic_DNA"/>
</dbReference>
<dbReference type="Proteomes" id="UP000030161">
    <property type="component" value="Unassembled WGS sequence"/>
</dbReference>
<feature type="compositionally biased region" description="Polar residues" evidence="10">
    <location>
        <begin position="169"/>
        <end position="182"/>
    </location>
</feature>
<reference evidence="11 12" key="1">
    <citation type="submission" date="2013-12" db="EMBL/GenBank/DDBJ databases">
        <title>The Genome Sequence of Candida albicans P78048.</title>
        <authorList>
            <consortium name="The Broad Institute Genome Sequencing Platform"/>
            <consortium name="The Broad Institute Genome Sequencing Center for Infectious Disease"/>
            <person name="Cuomo C."/>
            <person name="Bennett R."/>
            <person name="Hirakawa M."/>
            <person name="Noverr M."/>
            <person name="Mitchell A."/>
            <person name="Young S.K."/>
            <person name="Zeng Q."/>
            <person name="Gargeya S."/>
            <person name="Fitzgerald M."/>
            <person name="Abouelleil A."/>
            <person name="Alvarado L."/>
            <person name="Berlin A.M."/>
            <person name="Chapman S.B."/>
            <person name="Dewar J."/>
            <person name="Goldberg J."/>
            <person name="Griggs A."/>
            <person name="Gujja S."/>
            <person name="Hansen M."/>
            <person name="Howarth C."/>
            <person name="Imamovic A."/>
            <person name="Larimer J."/>
            <person name="McCowan C."/>
            <person name="Murphy C."/>
            <person name="Pearson M."/>
            <person name="Priest M."/>
            <person name="Roberts A."/>
            <person name="Saif S."/>
            <person name="Shea T."/>
            <person name="Sykes S."/>
            <person name="Wortman J."/>
            <person name="Nusbaum C."/>
            <person name="Birren B."/>
        </authorList>
    </citation>
    <scope>NUCLEOTIDE SEQUENCE [LARGE SCALE GENOMIC DNA]</scope>
    <source>
        <strain evidence="11 12">P78048</strain>
    </source>
</reference>
<evidence type="ECO:0000256" key="3">
    <source>
        <dbReference type="ARBA" id="ARBA00022664"/>
    </source>
</evidence>
<dbReference type="GO" id="GO:0000398">
    <property type="term" value="P:mRNA splicing, via spliceosome"/>
    <property type="evidence" value="ECO:0007669"/>
    <property type="project" value="InterPro"/>
</dbReference>
<evidence type="ECO:0000313" key="12">
    <source>
        <dbReference type="Proteomes" id="UP000030161"/>
    </source>
</evidence>